<dbReference type="Proteomes" id="UP000095347">
    <property type="component" value="Unassembled WGS sequence"/>
</dbReference>
<keyword evidence="2" id="KW-1185">Reference proteome</keyword>
<comment type="caution">
    <text evidence="1">The sequence shown here is derived from an EMBL/GenBank/DDBJ whole genome shotgun (WGS) entry which is preliminary data.</text>
</comment>
<dbReference type="AlphaFoldDB" id="A0A1E5QBD8"/>
<evidence type="ECO:0000313" key="1">
    <source>
        <dbReference type="EMBL" id="OEJ69271.1"/>
    </source>
</evidence>
<reference evidence="2" key="1">
    <citation type="submission" date="2016-07" db="EMBL/GenBank/DDBJ databases">
        <authorList>
            <person name="Florea S."/>
            <person name="Webb J.S."/>
            <person name="Jaromczyk J."/>
            <person name="Schardl C.L."/>
        </authorList>
    </citation>
    <scope>NUCLEOTIDE SEQUENCE [LARGE SCALE GENOMIC DNA]</scope>
    <source>
        <strain evidence="2">MV-1</strain>
    </source>
</reference>
<name>A0A1E5QBD8_9PROT</name>
<evidence type="ECO:0000313" key="2">
    <source>
        <dbReference type="Proteomes" id="UP000095347"/>
    </source>
</evidence>
<dbReference type="EMBL" id="MCGG01000008">
    <property type="protein sequence ID" value="OEJ69271.1"/>
    <property type="molecule type" value="Genomic_DNA"/>
</dbReference>
<proteinExistence type="predicted"/>
<dbReference type="STRING" id="28181.BEN30_04100"/>
<gene>
    <name evidence="1" type="ORF">BEN30_04100</name>
</gene>
<protein>
    <submittedName>
        <fullName evidence="1">Uncharacterized protein</fullName>
    </submittedName>
</protein>
<accession>A0A1E5QBD8</accession>
<dbReference type="RefSeq" id="WP_069956736.1">
    <property type="nucleotide sequence ID" value="NZ_MCGG01000008.1"/>
</dbReference>
<organism evidence="1 2">
    <name type="scientific">Magnetovibrio blakemorei</name>
    <dbReference type="NCBI Taxonomy" id="28181"/>
    <lineage>
        <taxon>Bacteria</taxon>
        <taxon>Pseudomonadati</taxon>
        <taxon>Pseudomonadota</taxon>
        <taxon>Alphaproteobacteria</taxon>
        <taxon>Rhodospirillales</taxon>
        <taxon>Magnetovibrionaceae</taxon>
        <taxon>Magnetovibrio</taxon>
    </lineage>
</organism>
<sequence>MTTISDITITTDGTKPPANICVTVNCTIDATGNNSTPQVFFPAQSLGTDMTNTPGTQTWTASDTQMYDGEEQTITIICNDVEVSHTFSF</sequence>